<dbReference type="PRINTS" id="PR00604">
    <property type="entry name" value="CYTCHRMECIAB"/>
</dbReference>
<evidence type="ECO:0000313" key="9">
    <source>
        <dbReference type="EMBL" id="MBJ7543435.1"/>
    </source>
</evidence>
<dbReference type="EMBL" id="JAEMUK010000014">
    <property type="protein sequence ID" value="MBJ7543435.1"/>
    <property type="molecule type" value="Genomic_DNA"/>
</dbReference>
<dbReference type="PROSITE" id="PS51007">
    <property type="entry name" value="CYTC"/>
    <property type="match status" value="1"/>
</dbReference>
<keyword evidence="2 6" id="KW-0349">Heme</keyword>
<keyword evidence="10" id="KW-1185">Reference proteome</keyword>
<dbReference type="GO" id="GO:0009055">
    <property type="term" value="F:electron transfer activity"/>
    <property type="evidence" value="ECO:0007669"/>
    <property type="project" value="InterPro"/>
</dbReference>
<evidence type="ECO:0000313" key="10">
    <source>
        <dbReference type="Proteomes" id="UP000623250"/>
    </source>
</evidence>
<gene>
    <name evidence="9" type="ORF">JDN41_07680</name>
</gene>
<feature type="domain" description="Cytochrome c" evidence="8">
    <location>
        <begin position="23"/>
        <end position="123"/>
    </location>
</feature>
<dbReference type="Gene3D" id="1.10.760.10">
    <property type="entry name" value="Cytochrome c-like domain"/>
    <property type="match status" value="1"/>
</dbReference>
<dbReference type="Proteomes" id="UP000623250">
    <property type="component" value="Unassembled WGS sequence"/>
</dbReference>
<reference evidence="9 10" key="1">
    <citation type="submission" date="2020-12" db="EMBL/GenBank/DDBJ databases">
        <title>Revised draft genomes of Rhodomicrobium vannielii ATCC 17100 and Rhodomicrobium udaipurense JA643.</title>
        <authorList>
            <person name="Conners E.M."/>
            <person name="Davenport E.J."/>
            <person name="Bose A."/>
        </authorList>
    </citation>
    <scope>NUCLEOTIDE SEQUENCE [LARGE SCALE GENOMIC DNA]</scope>
    <source>
        <strain evidence="9 10">JA643</strain>
    </source>
</reference>
<accession>A0A8I1GCQ4</accession>
<dbReference type="RefSeq" id="WP_037238690.1">
    <property type="nucleotide sequence ID" value="NZ_JAEMUK010000014.1"/>
</dbReference>
<keyword evidence="5 6" id="KW-0408">Iron</keyword>
<feature type="chain" id="PRO_5034447873" evidence="7">
    <location>
        <begin position="22"/>
        <end position="125"/>
    </location>
</feature>
<dbReference type="AlphaFoldDB" id="A0A8I1GCQ4"/>
<dbReference type="InterPro" id="IPR009056">
    <property type="entry name" value="Cyt_c-like_dom"/>
</dbReference>
<dbReference type="GO" id="GO:0020037">
    <property type="term" value="F:heme binding"/>
    <property type="evidence" value="ECO:0007669"/>
    <property type="project" value="InterPro"/>
</dbReference>
<dbReference type="InterPro" id="IPR002327">
    <property type="entry name" value="Cyt_c_1A/1B"/>
</dbReference>
<proteinExistence type="predicted"/>
<organism evidence="9 10">
    <name type="scientific">Rhodomicrobium udaipurense</name>
    <dbReference type="NCBI Taxonomy" id="1202716"/>
    <lineage>
        <taxon>Bacteria</taxon>
        <taxon>Pseudomonadati</taxon>
        <taxon>Pseudomonadota</taxon>
        <taxon>Alphaproteobacteria</taxon>
        <taxon>Hyphomicrobiales</taxon>
        <taxon>Hyphomicrobiaceae</taxon>
        <taxon>Rhodomicrobium</taxon>
    </lineage>
</organism>
<evidence type="ECO:0000259" key="8">
    <source>
        <dbReference type="PROSITE" id="PS51007"/>
    </source>
</evidence>
<dbReference type="Pfam" id="PF00034">
    <property type="entry name" value="Cytochrom_C"/>
    <property type="match status" value="1"/>
</dbReference>
<comment type="caution">
    <text evidence="9">The sequence shown here is derived from an EMBL/GenBank/DDBJ whole genome shotgun (WGS) entry which is preliminary data.</text>
</comment>
<dbReference type="GO" id="GO:0046872">
    <property type="term" value="F:metal ion binding"/>
    <property type="evidence" value="ECO:0007669"/>
    <property type="project" value="UniProtKB-KW"/>
</dbReference>
<evidence type="ECO:0000256" key="5">
    <source>
        <dbReference type="ARBA" id="ARBA00023004"/>
    </source>
</evidence>
<evidence type="ECO:0000256" key="4">
    <source>
        <dbReference type="ARBA" id="ARBA00022982"/>
    </source>
</evidence>
<dbReference type="SUPFAM" id="SSF46626">
    <property type="entry name" value="Cytochrome c"/>
    <property type="match status" value="1"/>
</dbReference>
<protein>
    <submittedName>
        <fullName evidence="9">Cytochrome c family protein</fullName>
    </submittedName>
</protein>
<keyword evidence="7" id="KW-0732">Signal</keyword>
<evidence type="ECO:0000256" key="2">
    <source>
        <dbReference type="ARBA" id="ARBA00022617"/>
    </source>
</evidence>
<sequence length="125" mass="13229">MKAIKIAMVGAALVWSASAYAAGDPVKGEQVFKQCKICHQVGPTAKPGVGPVQNNVVGSKAGTRPGFNYSEAMKNSGLTWDEATLDKYLENPKAIVPGTKMVFVGLKNPQDRADVIAFLATQHGQ</sequence>
<dbReference type="PANTHER" id="PTHR11961">
    <property type="entry name" value="CYTOCHROME C"/>
    <property type="match status" value="1"/>
</dbReference>
<evidence type="ECO:0000256" key="6">
    <source>
        <dbReference type="PROSITE-ProRule" id="PRU00433"/>
    </source>
</evidence>
<evidence type="ECO:0000256" key="3">
    <source>
        <dbReference type="ARBA" id="ARBA00022723"/>
    </source>
</evidence>
<evidence type="ECO:0000256" key="1">
    <source>
        <dbReference type="ARBA" id="ARBA00022448"/>
    </source>
</evidence>
<name>A0A8I1GCQ4_9HYPH</name>
<keyword evidence="1" id="KW-0813">Transport</keyword>
<keyword evidence="4" id="KW-0249">Electron transport</keyword>
<dbReference type="InterPro" id="IPR036909">
    <property type="entry name" value="Cyt_c-like_dom_sf"/>
</dbReference>
<keyword evidence="3 6" id="KW-0479">Metal-binding</keyword>
<feature type="signal peptide" evidence="7">
    <location>
        <begin position="1"/>
        <end position="21"/>
    </location>
</feature>
<evidence type="ECO:0000256" key="7">
    <source>
        <dbReference type="SAM" id="SignalP"/>
    </source>
</evidence>